<dbReference type="InterPro" id="IPR004556">
    <property type="entry name" value="HemK-like"/>
</dbReference>
<accession>A0ABU8HIU7</accession>
<keyword evidence="3 5" id="KW-0949">S-adenosyl-L-methionine</keyword>
<feature type="domain" description="Release factor glutamine methyltransferase N-terminal" evidence="7">
    <location>
        <begin position="8"/>
        <end position="76"/>
    </location>
</feature>
<feature type="binding site" evidence="5">
    <location>
        <begin position="125"/>
        <end position="129"/>
    </location>
    <ligand>
        <name>S-adenosyl-L-methionine</name>
        <dbReference type="ChEBI" id="CHEBI:59789"/>
    </ligand>
</feature>
<dbReference type="GO" id="GO:0102559">
    <property type="term" value="F:peptide chain release factor N(5)-glutamine methyltransferase activity"/>
    <property type="evidence" value="ECO:0007669"/>
    <property type="project" value="UniProtKB-EC"/>
</dbReference>
<proteinExistence type="inferred from homology"/>
<dbReference type="SUPFAM" id="SSF53335">
    <property type="entry name" value="S-adenosyl-L-methionine-dependent methyltransferases"/>
    <property type="match status" value="1"/>
</dbReference>
<protein>
    <recommendedName>
        <fullName evidence="5">Release factor glutamine methyltransferase</fullName>
        <shortName evidence="5">RF MTase</shortName>
        <ecNumber evidence="5">2.1.1.297</ecNumber>
    </recommendedName>
    <alternativeName>
        <fullName evidence="5">N5-glutamine methyltransferase PrmC</fullName>
    </alternativeName>
    <alternativeName>
        <fullName evidence="5">Protein-(glutamine-N5) MTase PrmC</fullName>
    </alternativeName>
    <alternativeName>
        <fullName evidence="5">Protein-glutamine N-methyltransferase PrmC</fullName>
    </alternativeName>
</protein>
<keyword evidence="2 5" id="KW-0808">Transferase</keyword>
<evidence type="ECO:0000259" key="6">
    <source>
        <dbReference type="Pfam" id="PF05175"/>
    </source>
</evidence>
<dbReference type="PANTHER" id="PTHR18895">
    <property type="entry name" value="HEMK METHYLTRANSFERASE"/>
    <property type="match status" value="1"/>
</dbReference>
<dbReference type="Gene3D" id="1.10.8.10">
    <property type="entry name" value="DNA helicase RuvA subunit, C-terminal domain"/>
    <property type="match status" value="1"/>
</dbReference>
<evidence type="ECO:0000256" key="1">
    <source>
        <dbReference type="ARBA" id="ARBA00022603"/>
    </source>
</evidence>
<feature type="binding site" evidence="5">
    <location>
        <position position="148"/>
    </location>
    <ligand>
        <name>S-adenosyl-L-methionine</name>
        <dbReference type="ChEBI" id="CHEBI:59789"/>
    </ligand>
</feature>
<dbReference type="NCBIfam" id="TIGR03534">
    <property type="entry name" value="RF_mod_PrmC"/>
    <property type="match status" value="1"/>
</dbReference>
<reference evidence="8 9" key="1">
    <citation type="journal article" date="2018" name="J. Microbiol.">
        <title>Bacillus spongiae sp. nov., isolated from sponge of Jeju Island.</title>
        <authorList>
            <person name="Lee G.E."/>
            <person name="Im W.T."/>
            <person name="Park J.S."/>
        </authorList>
    </citation>
    <scope>NUCLEOTIDE SEQUENCE [LARGE SCALE GENOMIC DNA]</scope>
    <source>
        <strain evidence="8 9">135PIL107-10</strain>
    </source>
</reference>
<dbReference type="Pfam" id="PF05175">
    <property type="entry name" value="MTS"/>
    <property type="match status" value="1"/>
</dbReference>
<dbReference type="InterPro" id="IPR019874">
    <property type="entry name" value="RF_methyltr_PrmC"/>
</dbReference>
<evidence type="ECO:0000313" key="9">
    <source>
        <dbReference type="Proteomes" id="UP001312865"/>
    </source>
</evidence>
<organism evidence="8 9">
    <name type="scientific">Bacillus spongiae</name>
    <dbReference type="NCBI Taxonomy" id="2683610"/>
    <lineage>
        <taxon>Bacteria</taxon>
        <taxon>Bacillati</taxon>
        <taxon>Bacillota</taxon>
        <taxon>Bacilli</taxon>
        <taxon>Bacillales</taxon>
        <taxon>Bacillaceae</taxon>
        <taxon>Bacillus</taxon>
    </lineage>
</organism>
<keyword evidence="9" id="KW-1185">Reference proteome</keyword>
<evidence type="ECO:0000256" key="5">
    <source>
        <dbReference type="HAMAP-Rule" id="MF_02126"/>
    </source>
</evidence>
<gene>
    <name evidence="5 8" type="primary">prmC</name>
    <name evidence="8" type="ORF">WAK64_18635</name>
</gene>
<dbReference type="InterPro" id="IPR029063">
    <property type="entry name" value="SAM-dependent_MTases_sf"/>
</dbReference>
<dbReference type="InterPro" id="IPR050320">
    <property type="entry name" value="N5-glutamine_MTase"/>
</dbReference>
<name>A0ABU8HIU7_9BACI</name>
<dbReference type="Pfam" id="PF17827">
    <property type="entry name" value="PrmC_N"/>
    <property type="match status" value="1"/>
</dbReference>
<sequence>MNHGKVFEALNWASSFLKGKGLSENAGELFLCHLLNWSRSTLFANMREELPEEIATLFHQGMVEHGKGVPIQYLMGYEFFFGRSFLVNDSVLIPRPETEELVYHTLKKINSLFSYHQKVRLADIGTGSGAIAISMKLENPLLTVYASDLSEAALKVACENADILKVDIPFFHGNLLQPFAEKGLKLDIVMSNPPYIPKGDREWMSKVVTEHEPSSALFAGEDGLTIYRQFMKELPDVLAQKALVGFEVGAGQGPTVAALFHETFPNAKVEVLNDINGKDRMVFCTIE</sequence>
<dbReference type="GO" id="GO:0032259">
    <property type="term" value="P:methylation"/>
    <property type="evidence" value="ECO:0007669"/>
    <property type="project" value="UniProtKB-KW"/>
</dbReference>
<dbReference type="InterPro" id="IPR007848">
    <property type="entry name" value="Small_mtfrase_dom"/>
</dbReference>
<comment type="similarity">
    <text evidence="5">Belongs to the protein N5-glutamine methyltransferase family. PrmC subfamily.</text>
</comment>
<evidence type="ECO:0000259" key="7">
    <source>
        <dbReference type="Pfam" id="PF17827"/>
    </source>
</evidence>
<evidence type="ECO:0000256" key="3">
    <source>
        <dbReference type="ARBA" id="ARBA00022691"/>
    </source>
</evidence>
<dbReference type="EC" id="2.1.1.297" evidence="5"/>
<dbReference type="EMBL" id="JBBAXC010000019">
    <property type="protein sequence ID" value="MEI5909071.1"/>
    <property type="molecule type" value="Genomic_DNA"/>
</dbReference>
<feature type="binding site" evidence="5">
    <location>
        <begin position="192"/>
        <end position="195"/>
    </location>
    <ligand>
        <name>substrate</name>
    </ligand>
</feature>
<dbReference type="PANTHER" id="PTHR18895:SF74">
    <property type="entry name" value="MTRF1L RELEASE FACTOR GLUTAMINE METHYLTRANSFERASE"/>
    <property type="match status" value="1"/>
</dbReference>
<keyword evidence="1 5" id="KW-0489">Methyltransferase</keyword>
<evidence type="ECO:0000313" key="8">
    <source>
        <dbReference type="EMBL" id="MEI5909071.1"/>
    </source>
</evidence>
<dbReference type="CDD" id="cd02440">
    <property type="entry name" value="AdoMet_MTases"/>
    <property type="match status" value="1"/>
</dbReference>
<dbReference type="Gene3D" id="3.40.50.150">
    <property type="entry name" value="Vaccinia Virus protein VP39"/>
    <property type="match status" value="1"/>
</dbReference>
<dbReference type="Proteomes" id="UP001312865">
    <property type="component" value="Unassembled WGS sequence"/>
</dbReference>
<evidence type="ECO:0000256" key="2">
    <source>
        <dbReference type="ARBA" id="ARBA00022679"/>
    </source>
</evidence>
<dbReference type="HAMAP" id="MF_02126">
    <property type="entry name" value="RF_methyltr_PrmC"/>
    <property type="match status" value="1"/>
</dbReference>
<dbReference type="NCBIfam" id="TIGR00536">
    <property type="entry name" value="hemK_fam"/>
    <property type="match status" value="1"/>
</dbReference>
<comment type="function">
    <text evidence="5">Methylates the class 1 translation termination release factors RF1/PrfA and RF2/PrfB on the glutamine residue of the universally conserved GGQ motif.</text>
</comment>
<comment type="catalytic activity">
    <reaction evidence="4 5">
        <text>L-glutaminyl-[peptide chain release factor] + S-adenosyl-L-methionine = N(5)-methyl-L-glutaminyl-[peptide chain release factor] + S-adenosyl-L-homocysteine + H(+)</text>
        <dbReference type="Rhea" id="RHEA:42896"/>
        <dbReference type="Rhea" id="RHEA-COMP:10271"/>
        <dbReference type="Rhea" id="RHEA-COMP:10272"/>
        <dbReference type="ChEBI" id="CHEBI:15378"/>
        <dbReference type="ChEBI" id="CHEBI:30011"/>
        <dbReference type="ChEBI" id="CHEBI:57856"/>
        <dbReference type="ChEBI" id="CHEBI:59789"/>
        <dbReference type="ChEBI" id="CHEBI:61891"/>
        <dbReference type="EC" id="2.1.1.297"/>
    </reaction>
</comment>
<comment type="caution">
    <text evidence="8">The sequence shown here is derived from an EMBL/GenBank/DDBJ whole genome shotgun (WGS) entry which is preliminary data.</text>
</comment>
<evidence type="ECO:0000256" key="4">
    <source>
        <dbReference type="ARBA" id="ARBA00048391"/>
    </source>
</evidence>
<dbReference type="RefSeq" id="WP_336588515.1">
    <property type="nucleotide sequence ID" value="NZ_JBBAXC010000019.1"/>
</dbReference>
<feature type="domain" description="Methyltransferase small" evidence="6">
    <location>
        <begin position="116"/>
        <end position="196"/>
    </location>
</feature>
<dbReference type="InterPro" id="IPR040758">
    <property type="entry name" value="PrmC_N"/>
</dbReference>
<comment type="caution">
    <text evidence="5">Lacks conserved residue(s) required for the propagation of feature annotation.</text>
</comment>
<feature type="binding site" evidence="5">
    <location>
        <position position="192"/>
    </location>
    <ligand>
        <name>S-adenosyl-L-methionine</name>
        <dbReference type="ChEBI" id="CHEBI:59789"/>
    </ligand>
</feature>